<keyword evidence="3" id="KW-0406">Ion transport</keyword>
<evidence type="ECO:0000256" key="2">
    <source>
        <dbReference type="ARBA" id="ARBA00022448"/>
    </source>
</evidence>
<name>A0AAU7JSG7_9MICO</name>
<sequence length="81" mass="8261">MSPRQDRGGDAVVAVVGDPDHVAGFGLAGAQVVSARTESEALRAWTGLADAALVILTPATASWLSGQRREPGAPITVVLPE</sequence>
<dbReference type="Gene3D" id="3.40.50.10580">
    <property type="entry name" value="ATPase, V1 complex, subunit F"/>
    <property type="match status" value="1"/>
</dbReference>
<dbReference type="Pfam" id="PF01990">
    <property type="entry name" value="ATP-synt_F"/>
    <property type="match status" value="1"/>
</dbReference>
<protein>
    <submittedName>
        <fullName evidence="4">V-type ATP synthase subunit F</fullName>
    </submittedName>
</protein>
<dbReference type="AlphaFoldDB" id="A0AAU7JSG7"/>
<dbReference type="InterPro" id="IPR008218">
    <property type="entry name" value="ATPase_V1-cplx_f_g_su"/>
</dbReference>
<dbReference type="EMBL" id="CP157483">
    <property type="protein sequence ID" value="XBO43238.1"/>
    <property type="molecule type" value="Genomic_DNA"/>
</dbReference>
<evidence type="ECO:0000256" key="3">
    <source>
        <dbReference type="ARBA" id="ARBA00023065"/>
    </source>
</evidence>
<reference evidence="4" key="1">
    <citation type="submission" date="2024-05" db="EMBL/GenBank/DDBJ databases">
        <authorList>
            <person name="Kim S."/>
            <person name="Heo J."/>
            <person name="Choi H."/>
            <person name="Choi Y."/>
            <person name="Kwon S.-W."/>
            <person name="Kim Y."/>
        </authorList>
    </citation>
    <scope>NUCLEOTIDE SEQUENCE</scope>
    <source>
        <strain evidence="4">KACC 23699</strain>
    </source>
</reference>
<keyword evidence="2" id="KW-0813">Transport</keyword>
<proteinExistence type="inferred from homology"/>
<accession>A0AAU7JSG7</accession>
<gene>
    <name evidence="4" type="ORF">ABEG17_16975</name>
</gene>
<dbReference type="SUPFAM" id="SSF159468">
    <property type="entry name" value="AtpF-like"/>
    <property type="match status" value="1"/>
</dbReference>
<evidence type="ECO:0000256" key="1">
    <source>
        <dbReference type="ARBA" id="ARBA00010148"/>
    </source>
</evidence>
<evidence type="ECO:0000313" key="4">
    <source>
        <dbReference type="EMBL" id="XBO43238.1"/>
    </source>
</evidence>
<comment type="similarity">
    <text evidence="1">Belongs to the V-ATPase F subunit family.</text>
</comment>
<organism evidence="4">
    <name type="scientific">Pedococcus sp. KACC 23699</name>
    <dbReference type="NCBI Taxonomy" id="3149228"/>
    <lineage>
        <taxon>Bacteria</taxon>
        <taxon>Bacillati</taxon>
        <taxon>Actinomycetota</taxon>
        <taxon>Actinomycetes</taxon>
        <taxon>Micrococcales</taxon>
        <taxon>Intrasporangiaceae</taxon>
        <taxon>Pedococcus</taxon>
    </lineage>
</organism>
<dbReference type="RefSeq" id="WP_406830668.1">
    <property type="nucleotide sequence ID" value="NZ_CP157483.1"/>
</dbReference>
<dbReference type="GO" id="GO:0046961">
    <property type="term" value="F:proton-transporting ATPase activity, rotational mechanism"/>
    <property type="evidence" value="ECO:0007669"/>
    <property type="project" value="InterPro"/>
</dbReference>
<dbReference type="InterPro" id="IPR036906">
    <property type="entry name" value="ATPase_V1_fsu_sf"/>
</dbReference>